<evidence type="ECO:0000256" key="1">
    <source>
        <dbReference type="SAM" id="SignalP"/>
    </source>
</evidence>
<organism evidence="2 3">
    <name type="scientific">Tenacibaculum soleae</name>
    <dbReference type="NCBI Taxonomy" id="447689"/>
    <lineage>
        <taxon>Bacteria</taxon>
        <taxon>Pseudomonadati</taxon>
        <taxon>Bacteroidota</taxon>
        <taxon>Flavobacteriia</taxon>
        <taxon>Flavobacteriales</taxon>
        <taxon>Flavobacteriaceae</taxon>
        <taxon>Tenacibaculum</taxon>
    </lineage>
</organism>
<name>A0A1B9Y222_9FLAO</name>
<keyword evidence="3" id="KW-1185">Reference proteome</keyword>
<feature type="chain" id="PRO_5008640100" evidence="1">
    <location>
        <begin position="20"/>
        <end position="100"/>
    </location>
</feature>
<dbReference type="RefSeq" id="WP_068702450.1">
    <property type="nucleotide sequence ID" value="NZ_JAUOSG010000004.1"/>
</dbReference>
<feature type="signal peptide" evidence="1">
    <location>
        <begin position="1"/>
        <end position="19"/>
    </location>
</feature>
<accession>A0A1B9Y222</accession>
<evidence type="ECO:0000313" key="3">
    <source>
        <dbReference type="Proteomes" id="UP000093186"/>
    </source>
</evidence>
<sequence length="100" mass="10935">MKKVIFILAFMLIGTYANASTENPIIDNTKTEFVKSYVFNGLSAITKTVIEADICTITVTYTTSDGVRHSATASNNRGDCGKAQHLADEVALKMAEDWIK</sequence>
<dbReference type="Proteomes" id="UP000093186">
    <property type="component" value="Unassembled WGS sequence"/>
</dbReference>
<comment type="caution">
    <text evidence="2">The sequence shown here is derived from an EMBL/GenBank/DDBJ whole genome shotgun (WGS) entry which is preliminary data.</text>
</comment>
<dbReference type="EMBL" id="MAKX01000001">
    <property type="protein sequence ID" value="OCK43761.1"/>
    <property type="molecule type" value="Genomic_DNA"/>
</dbReference>
<dbReference type="STRING" id="447689.BA195_03410"/>
<dbReference type="OrthoDB" id="1454663at2"/>
<keyword evidence="1" id="KW-0732">Signal</keyword>
<protein>
    <submittedName>
        <fullName evidence="2">Uncharacterized protein</fullName>
    </submittedName>
</protein>
<proteinExistence type="predicted"/>
<reference evidence="2 3" key="1">
    <citation type="submission" date="2016-06" db="EMBL/GenBank/DDBJ databases">
        <title>Draft Genome Sequence of Tenacibaculum soleae UCD-KL19.</title>
        <authorList>
            <person name="Eisen J.A."/>
            <person name="Coil D.A."/>
            <person name="Lujan K.M."/>
        </authorList>
    </citation>
    <scope>NUCLEOTIDE SEQUENCE [LARGE SCALE GENOMIC DNA]</scope>
    <source>
        <strain evidence="2 3">UCD-KL19</strain>
    </source>
</reference>
<dbReference type="AlphaFoldDB" id="A0A1B9Y222"/>
<gene>
    <name evidence="2" type="ORF">BA195_03410</name>
</gene>
<evidence type="ECO:0000313" key="2">
    <source>
        <dbReference type="EMBL" id="OCK43761.1"/>
    </source>
</evidence>